<evidence type="ECO:0000313" key="1">
    <source>
        <dbReference type="EMBL" id="GAV07539.1"/>
    </source>
</evidence>
<gene>
    <name evidence="1" type="primary">RvY_17363</name>
    <name evidence="1" type="synonym">RvY_17363.2</name>
    <name evidence="1" type="ORF">RvY_17363-2</name>
</gene>
<dbReference type="EMBL" id="BDGG01000015">
    <property type="protein sequence ID" value="GAV07539.1"/>
    <property type="molecule type" value="Genomic_DNA"/>
</dbReference>
<proteinExistence type="predicted"/>
<dbReference type="Proteomes" id="UP000186922">
    <property type="component" value="Unassembled WGS sequence"/>
</dbReference>
<reference evidence="1 2" key="1">
    <citation type="journal article" date="2016" name="Nat. Commun.">
        <title>Extremotolerant tardigrade genome and improved radiotolerance of human cultured cells by tardigrade-unique protein.</title>
        <authorList>
            <person name="Hashimoto T."/>
            <person name="Horikawa D.D."/>
            <person name="Saito Y."/>
            <person name="Kuwahara H."/>
            <person name="Kozuka-Hata H."/>
            <person name="Shin-I T."/>
            <person name="Minakuchi Y."/>
            <person name="Ohishi K."/>
            <person name="Motoyama A."/>
            <person name="Aizu T."/>
            <person name="Enomoto A."/>
            <person name="Kondo K."/>
            <person name="Tanaka S."/>
            <person name="Hara Y."/>
            <person name="Koshikawa S."/>
            <person name="Sagara H."/>
            <person name="Miura T."/>
            <person name="Yokobori S."/>
            <person name="Miyagawa K."/>
            <person name="Suzuki Y."/>
            <person name="Kubo T."/>
            <person name="Oyama M."/>
            <person name="Kohara Y."/>
            <person name="Fujiyama A."/>
            <person name="Arakawa K."/>
            <person name="Katayama T."/>
            <person name="Toyoda A."/>
            <person name="Kunieda T."/>
        </authorList>
    </citation>
    <scope>NUCLEOTIDE SEQUENCE [LARGE SCALE GENOMIC DNA]</scope>
    <source>
        <strain evidence="1 2">YOKOZUNA-1</strain>
    </source>
</reference>
<keyword evidence="2" id="KW-1185">Reference proteome</keyword>
<name>A0A1D1W8Y4_RAMVA</name>
<organism evidence="1 2">
    <name type="scientific">Ramazzottius varieornatus</name>
    <name type="common">Water bear</name>
    <name type="synonym">Tardigrade</name>
    <dbReference type="NCBI Taxonomy" id="947166"/>
    <lineage>
        <taxon>Eukaryota</taxon>
        <taxon>Metazoa</taxon>
        <taxon>Ecdysozoa</taxon>
        <taxon>Tardigrada</taxon>
        <taxon>Eutardigrada</taxon>
        <taxon>Parachela</taxon>
        <taxon>Hypsibioidea</taxon>
        <taxon>Ramazzottiidae</taxon>
        <taxon>Ramazzottius</taxon>
    </lineage>
</organism>
<evidence type="ECO:0000313" key="2">
    <source>
        <dbReference type="Proteomes" id="UP000186922"/>
    </source>
</evidence>
<accession>A0A1D1W8Y4</accession>
<dbReference type="AlphaFoldDB" id="A0A1D1W8Y4"/>
<sequence>MMLAGTTTTTRLTCMTWFTAMKNSMVTSTSIITVCNKSHGLCHHDLSLYFSLRGCSVFFFVSTIRITYDLHSTTSCEIMTVKAAESNCQSQTLPTGLKVVAGRAGCAFTKQNLSELRPLIEILSEEADVRRESQDLAQNPDGITRIWRLIIGLYIM</sequence>
<protein>
    <submittedName>
        <fullName evidence="1">Uncharacterized protein</fullName>
    </submittedName>
</protein>
<comment type="caution">
    <text evidence="1">The sequence shown here is derived from an EMBL/GenBank/DDBJ whole genome shotgun (WGS) entry which is preliminary data.</text>
</comment>